<reference evidence="1 2" key="1">
    <citation type="submission" date="2024-02" db="EMBL/GenBank/DDBJ databases">
        <authorList>
            <person name="Chen Y."/>
            <person name="Shah S."/>
            <person name="Dougan E. K."/>
            <person name="Thang M."/>
            <person name="Chan C."/>
        </authorList>
    </citation>
    <scope>NUCLEOTIDE SEQUENCE [LARGE SCALE GENOMIC DNA]</scope>
</reference>
<organism evidence="1 2">
    <name type="scientific">Durusdinium trenchii</name>
    <dbReference type="NCBI Taxonomy" id="1381693"/>
    <lineage>
        <taxon>Eukaryota</taxon>
        <taxon>Sar</taxon>
        <taxon>Alveolata</taxon>
        <taxon>Dinophyceae</taxon>
        <taxon>Suessiales</taxon>
        <taxon>Symbiodiniaceae</taxon>
        <taxon>Durusdinium</taxon>
    </lineage>
</organism>
<dbReference type="Proteomes" id="UP001642484">
    <property type="component" value="Unassembled WGS sequence"/>
</dbReference>
<accession>A0ABP0LJ84</accession>
<name>A0ABP0LJ84_9DINO</name>
<protein>
    <submittedName>
        <fullName evidence="1">Uncharacterized protein</fullName>
    </submittedName>
</protein>
<proteinExistence type="predicted"/>
<sequence>MASLHISPHLTAPAALPEVRPVRVAKKVQTADIEVLLLSGQSLKLNTFEGDQWEQLQVRAAEILEVPPCAVQLLSAGQPLKLHEPIDLELSGGIQVVKLDLSMQGAWKVDISQGYSFILTVEGADGSFEGESYGTWSNIEVDPRTGSLKASWVSGKYGNTGTLKGTFNSPHGGIYDAFFDSGQKVHSATFKRVK</sequence>
<comment type="caution">
    <text evidence="1">The sequence shown here is derived from an EMBL/GenBank/DDBJ whole genome shotgun (WGS) entry which is preliminary data.</text>
</comment>
<gene>
    <name evidence="1" type="ORF">CCMP2556_LOCUS21340</name>
</gene>
<evidence type="ECO:0000313" key="2">
    <source>
        <dbReference type="Proteomes" id="UP001642484"/>
    </source>
</evidence>
<evidence type="ECO:0000313" key="1">
    <source>
        <dbReference type="EMBL" id="CAK9039254.1"/>
    </source>
</evidence>
<dbReference type="EMBL" id="CAXAMN010012891">
    <property type="protein sequence ID" value="CAK9039254.1"/>
    <property type="molecule type" value="Genomic_DNA"/>
</dbReference>
<keyword evidence="2" id="KW-1185">Reference proteome</keyword>